<accession>A0A8J6P4T1</accession>
<reference evidence="1 2" key="1">
    <citation type="submission" date="2020-08" db="EMBL/GenBank/DDBJ databases">
        <title>Bridging the membrane lipid divide: bacteria of the FCB group superphylum have the potential to synthesize archaeal ether lipids.</title>
        <authorList>
            <person name="Villanueva L."/>
            <person name="Von Meijenfeldt F.A.B."/>
            <person name="Westbye A.B."/>
            <person name="Yadav S."/>
            <person name="Hopmans E.C."/>
            <person name="Dutilh B.E."/>
            <person name="Sinninghe Damste J.S."/>
        </authorList>
    </citation>
    <scope>NUCLEOTIDE SEQUENCE [LARGE SCALE GENOMIC DNA]</scope>
    <source>
        <strain evidence="1">NIOZ-UU17</strain>
    </source>
</reference>
<sequence>MKEEDTGKEICSFLEKKVTLFSRYLSLTERMNAVLGEEDKDLKDLISKRQGCMEKIDKIDLSIQQAVGAGPDKHNLIPPKFKGLIDGYLKKLKSIMETVELLDREVTAVVKQEVENIKTDLLNMRNVRQAARGYGGSVGHPARGYGGSVGHPARFLDTRR</sequence>
<organism evidence="1 2">
    <name type="scientific">Candidatus Desulfatibia vada</name>
    <dbReference type="NCBI Taxonomy" id="2841696"/>
    <lineage>
        <taxon>Bacteria</taxon>
        <taxon>Pseudomonadati</taxon>
        <taxon>Thermodesulfobacteriota</taxon>
        <taxon>Desulfobacteria</taxon>
        <taxon>Desulfobacterales</taxon>
        <taxon>Desulfobacterales incertae sedis</taxon>
        <taxon>Candidatus Desulfatibia</taxon>
    </lineage>
</organism>
<dbReference type="Proteomes" id="UP000605201">
    <property type="component" value="Unassembled WGS sequence"/>
</dbReference>
<evidence type="ECO:0000313" key="1">
    <source>
        <dbReference type="EMBL" id="MBC8432300.1"/>
    </source>
</evidence>
<protein>
    <recommendedName>
        <fullName evidence="3">Flagellar protein FlgN</fullName>
    </recommendedName>
</protein>
<gene>
    <name evidence="1" type="ORF">H8D96_10310</name>
</gene>
<dbReference type="EMBL" id="JACNIG010000216">
    <property type="protein sequence ID" value="MBC8432300.1"/>
    <property type="molecule type" value="Genomic_DNA"/>
</dbReference>
<dbReference type="AlphaFoldDB" id="A0A8J6P4T1"/>
<evidence type="ECO:0008006" key="3">
    <source>
        <dbReference type="Google" id="ProtNLM"/>
    </source>
</evidence>
<evidence type="ECO:0000313" key="2">
    <source>
        <dbReference type="Proteomes" id="UP000605201"/>
    </source>
</evidence>
<proteinExistence type="predicted"/>
<comment type="caution">
    <text evidence="1">The sequence shown here is derived from an EMBL/GenBank/DDBJ whole genome shotgun (WGS) entry which is preliminary data.</text>
</comment>
<name>A0A8J6P4T1_9BACT</name>